<dbReference type="PROSITE" id="PS00375">
    <property type="entry name" value="UDPGT"/>
    <property type="match status" value="1"/>
</dbReference>
<dbReference type="Gene3D" id="3.40.50.2000">
    <property type="entry name" value="Glycogen Phosphorylase B"/>
    <property type="match status" value="2"/>
</dbReference>
<organism evidence="6 7">
    <name type="scientific">Papaver atlanticum</name>
    <dbReference type="NCBI Taxonomy" id="357466"/>
    <lineage>
        <taxon>Eukaryota</taxon>
        <taxon>Viridiplantae</taxon>
        <taxon>Streptophyta</taxon>
        <taxon>Embryophyta</taxon>
        <taxon>Tracheophyta</taxon>
        <taxon>Spermatophyta</taxon>
        <taxon>Magnoliopsida</taxon>
        <taxon>Ranunculales</taxon>
        <taxon>Papaveraceae</taxon>
        <taxon>Papaveroideae</taxon>
        <taxon>Papaver</taxon>
    </lineage>
</organism>
<dbReference type="Pfam" id="PF00201">
    <property type="entry name" value="UDPGT"/>
    <property type="match status" value="1"/>
</dbReference>
<gene>
    <name evidence="6" type="ORF">MKW98_030802</name>
</gene>
<dbReference type="AlphaFoldDB" id="A0AAD4S0K1"/>
<evidence type="ECO:0000256" key="3">
    <source>
        <dbReference type="RuleBase" id="RU003718"/>
    </source>
</evidence>
<evidence type="ECO:0000256" key="5">
    <source>
        <dbReference type="SAM" id="MobiDB-lite"/>
    </source>
</evidence>
<evidence type="ECO:0000256" key="4">
    <source>
        <dbReference type="RuleBase" id="RU362057"/>
    </source>
</evidence>
<dbReference type="GO" id="GO:0035251">
    <property type="term" value="F:UDP-glucosyltransferase activity"/>
    <property type="evidence" value="ECO:0007669"/>
    <property type="project" value="TreeGrafter"/>
</dbReference>
<evidence type="ECO:0000313" key="7">
    <source>
        <dbReference type="Proteomes" id="UP001202328"/>
    </source>
</evidence>
<feature type="region of interest" description="Disordered" evidence="5">
    <location>
        <begin position="447"/>
        <end position="473"/>
    </location>
</feature>
<dbReference type="CDD" id="cd03784">
    <property type="entry name" value="GT1_Gtf-like"/>
    <property type="match status" value="1"/>
</dbReference>
<name>A0AAD4S0K1_9MAGN</name>
<dbReference type="PANTHER" id="PTHR48047">
    <property type="entry name" value="GLYCOSYLTRANSFERASE"/>
    <property type="match status" value="1"/>
</dbReference>
<comment type="similarity">
    <text evidence="1 3">Belongs to the UDP-glycosyltransferase family.</text>
</comment>
<dbReference type="EC" id="2.4.1.-" evidence="4"/>
<sequence length="497" mass="55146">MALSVDQEQLHFVLIPQKGQGHLIPMIDMAKLIAQRGVIVTIVTIPLEAAKFKSFVDRAIGCRGLQIRLLQLEVATAKPNGHEKEAATVLSQLKDFFKTASSLQEPFEQSFRKLQPAPSCIIADIVFDWTSETAIKFGIPRIVFDGFGCCSRLCYHNILQSKLHGSIMSDSEPFVIPGLPDKIEVTKGKVPMHFLSHNSDEQLKDAIHRINKADETAYGVMINSFQELEPKYAQMYKKAKNNKVWCIGPVSLCNQETIDKAERGNKASIDKNQCLQWLDSKEPGSVVYACFGSCWNLTSSDMMEIGLGLESSGYPFVWVIGGGDISEIDKLLTENRFEERNKGRGLVIKGWAPQVLILSHKAIGGFLTHCGWNSTLEGVCAGVPLLTWPMGAEQFLNENLIVQVLKIGVKVGEAEVHADGTKLTEEEAMTEGVGKKKQEVEKAVKKVMDGGEEGEERRKRARELGETAKKAMEEGGSSHFNMTLFIQDMMHYKAGRE</sequence>
<protein>
    <recommendedName>
        <fullName evidence="4">Glycosyltransferase</fullName>
        <ecNumber evidence="4">2.4.1.-</ecNumber>
    </recommendedName>
</protein>
<keyword evidence="7" id="KW-1185">Reference proteome</keyword>
<dbReference type="FunFam" id="3.40.50.2000:FF:000047">
    <property type="entry name" value="Glycosyltransferase"/>
    <property type="match status" value="1"/>
</dbReference>
<dbReference type="EMBL" id="JAJJMB010015994">
    <property type="protein sequence ID" value="KAI3850742.1"/>
    <property type="molecule type" value="Genomic_DNA"/>
</dbReference>
<evidence type="ECO:0000256" key="1">
    <source>
        <dbReference type="ARBA" id="ARBA00009995"/>
    </source>
</evidence>
<comment type="caution">
    <text evidence="6">The sequence shown here is derived from an EMBL/GenBank/DDBJ whole genome shotgun (WGS) entry which is preliminary data.</text>
</comment>
<evidence type="ECO:0000313" key="6">
    <source>
        <dbReference type="EMBL" id="KAI3850742.1"/>
    </source>
</evidence>
<dbReference type="InterPro" id="IPR035595">
    <property type="entry name" value="UDP_glycos_trans_CS"/>
</dbReference>
<keyword evidence="3" id="KW-0328">Glycosyltransferase</keyword>
<keyword evidence="2 3" id="KW-0808">Transferase</keyword>
<dbReference type="InterPro" id="IPR002213">
    <property type="entry name" value="UDP_glucos_trans"/>
</dbReference>
<dbReference type="SUPFAM" id="SSF53756">
    <property type="entry name" value="UDP-Glycosyltransferase/glycogen phosphorylase"/>
    <property type="match status" value="1"/>
</dbReference>
<accession>A0AAD4S0K1</accession>
<dbReference type="PANTHER" id="PTHR48047:SF182">
    <property type="entry name" value="GLYCOSYLTRANSFERASE"/>
    <property type="match status" value="1"/>
</dbReference>
<proteinExistence type="inferred from homology"/>
<dbReference type="Proteomes" id="UP001202328">
    <property type="component" value="Unassembled WGS sequence"/>
</dbReference>
<reference evidence="6" key="1">
    <citation type="submission" date="2022-04" db="EMBL/GenBank/DDBJ databases">
        <title>A functionally conserved STORR gene fusion in Papaver species that diverged 16.8 million years ago.</title>
        <authorList>
            <person name="Catania T."/>
        </authorList>
    </citation>
    <scope>NUCLEOTIDE SEQUENCE</scope>
    <source>
        <strain evidence="6">S-188037</strain>
    </source>
</reference>
<evidence type="ECO:0000256" key="2">
    <source>
        <dbReference type="ARBA" id="ARBA00022679"/>
    </source>
</evidence>